<dbReference type="Proteomes" id="UP001430584">
    <property type="component" value="Unassembled WGS sequence"/>
</dbReference>
<name>A0ABR3CSN8_9PEZI</name>
<sequence>MRQTTTAITCPHASFPHLATNLKTSATPTLLLRSNGKNLGASPTTRSLGGLATVIGVSVVNSTSSPLTGALSTLPTATPVVAATSIRSCVLATNGTLSPNRFLAHSCHAQSRGPSTVGVPQCMQTKPHASPSLCGFHPRKTDGEKWMRLMGS</sequence>
<reference evidence="1 2" key="1">
    <citation type="submission" date="2024-02" db="EMBL/GenBank/DDBJ databases">
        <title>De novo assembly and annotation of 12 fungi associated with fruit tree decline syndrome in Ontario, Canada.</title>
        <authorList>
            <person name="Sulman M."/>
            <person name="Ellouze W."/>
            <person name="Ilyukhin E."/>
        </authorList>
    </citation>
    <scope>NUCLEOTIDE SEQUENCE [LARGE SCALE GENOMIC DNA]</scope>
    <source>
        <strain evidence="1 2">FDS-637</strain>
    </source>
</reference>
<dbReference type="GeneID" id="92006687"/>
<proteinExistence type="predicted"/>
<gene>
    <name evidence="1" type="ORF">SLS55_002602</name>
</gene>
<accession>A0ABR3CSN8</accession>
<keyword evidence="2" id="KW-1185">Reference proteome</keyword>
<organism evidence="1 2">
    <name type="scientific">Diplodia seriata</name>
    <dbReference type="NCBI Taxonomy" id="420778"/>
    <lineage>
        <taxon>Eukaryota</taxon>
        <taxon>Fungi</taxon>
        <taxon>Dikarya</taxon>
        <taxon>Ascomycota</taxon>
        <taxon>Pezizomycotina</taxon>
        <taxon>Dothideomycetes</taxon>
        <taxon>Dothideomycetes incertae sedis</taxon>
        <taxon>Botryosphaeriales</taxon>
        <taxon>Botryosphaeriaceae</taxon>
        <taxon>Diplodia</taxon>
    </lineage>
</organism>
<dbReference type="RefSeq" id="XP_066636650.1">
    <property type="nucleotide sequence ID" value="XM_066774083.1"/>
</dbReference>
<evidence type="ECO:0000313" key="1">
    <source>
        <dbReference type="EMBL" id="KAL0263621.1"/>
    </source>
</evidence>
<protein>
    <submittedName>
        <fullName evidence="1">Uncharacterized protein</fullName>
    </submittedName>
</protein>
<comment type="caution">
    <text evidence="1">The sequence shown here is derived from an EMBL/GenBank/DDBJ whole genome shotgun (WGS) entry which is preliminary data.</text>
</comment>
<evidence type="ECO:0000313" key="2">
    <source>
        <dbReference type="Proteomes" id="UP001430584"/>
    </source>
</evidence>
<dbReference type="EMBL" id="JAJVCZ030000002">
    <property type="protein sequence ID" value="KAL0263621.1"/>
    <property type="molecule type" value="Genomic_DNA"/>
</dbReference>